<dbReference type="Pfam" id="PF00400">
    <property type="entry name" value="WD40"/>
    <property type="match status" value="1"/>
</dbReference>
<dbReference type="Gene3D" id="2.130.10.10">
    <property type="entry name" value="YVTN repeat-like/Quinoprotein amine dehydrogenase"/>
    <property type="match status" value="2"/>
</dbReference>
<comment type="caution">
    <text evidence="7">The sequence shown here is derived from an EMBL/GenBank/DDBJ whole genome shotgun (WGS) entry which is preliminary data.</text>
</comment>
<dbReference type="eggNOG" id="KOG0310">
    <property type="taxonomic scope" value="Eukaryota"/>
</dbReference>
<dbReference type="InterPro" id="IPR001680">
    <property type="entry name" value="WD40_rpt"/>
</dbReference>
<reference evidence="7 8" key="1">
    <citation type="submission" date="2013-02" db="EMBL/GenBank/DDBJ databases">
        <title>Genome sequence of Candida maltosa Xu316, a potential industrial strain for xylitol and ethanol production.</title>
        <authorList>
            <person name="Yu J."/>
            <person name="Wang Q."/>
            <person name="Geng X."/>
            <person name="Bao W."/>
            <person name="He P."/>
            <person name="Cai J."/>
        </authorList>
    </citation>
    <scope>NUCLEOTIDE SEQUENCE [LARGE SCALE GENOMIC DNA]</scope>
    <source>
        <strain evidence="8">Xu316</strain>
    </source>
</reference>
<dbReference type="SMART" id="SM00320">
    <property type="entry name" value="WD40"/>
    <property type="match status" value="6"/>
</dbReference>
<gene>
    <name evidence="7" type="ORF">G210_2613</name>
</gene>
<keyword evidence="3" id="KW-0677">Repeat</keyword>
<dbReference type="GO" id="GO:0045943">
    <property type="term" value="P:positive regulation of transcription by RNA polymerase I"/>
    <property type="evidence" value="ECO:0007669"/>
    <property type="project" value="TreeGrafter"/>
</dbReference>
<dbReference type="AlphaFoldDB" id="M3J523"/>
<organism evidence="7 8">
    <name type="scientific">Candida maltosa (strain Xu316)</name>
    <name type="common">Yeast</name>
    <dbReference type="NCBI Taxonomy" id="1245528"/>
    <lineage>
        <taxon>Eukaryota</taxon>
        <taxon>Fungi</taxon>
        <taxon>Dikarya</taxon>
        <taxon>Ascomycota</taxon>
        <taxon>Saccharomycotina</taxon>
        <taxon>Pichiomycetes</taxon>
        <taxon>Debaryomycetaceae</taxon>
        <taxon>Candida/Lodderomyces clade</taxon>
        <taxon>Candida</taxon>
    </lineage>
</organism>
<evidence type="ECO:0000313" key="8">
    <source>
        <dbReference type="Proteomes" id="UP000011777"/>
    </source>
</evidence>
<proteinExistence type="predicted"/>
<dbReference type="PROSITE" id="PS00678">
    <property type="entry name" value="WD_REPEATS_1"/>
    <property type="match status" value="1"/>
</dbReference>
<dbReference type="InterPro" id="IPR036322">
    <property type="entry name" value="WD40_repeat_dom_sf"/>
</dbReference>
<dbReference type="GO" id="GO:0005730">
    <property type="term" value="C:nucleolus"/>
    <property type="evidence" value="ECO:0007669"/>
    <property type="project" value="UniProtKB-SubCell"/>
</dbReference>
<dbReference type="PANTHER" id="PTHR19924:SF26">
    <property type="entry name" value="U3 SMALL NUCLEOLAR RNA-ASSOCIATED PROTEIN 15 HOMOLOG"/>
    <property type="match status" value="1"/>
</dbReference>
<feature type="region of interest" description="Disordered" evidence="6">
    <location>
        <begin position="1"/>
        <end position="22"/>
    </location>
</feature>
<evidence type="ECO:0000256" key="5">
    <source>
        <dbReference type="PROSITE-ProRule" id="PRU00221"/>
    </source>
</evidence>
<dbReference type="FunFam" id="2.130.10.10:FF:000551">
    <property type="entry name" value="UTP15p Nucleolar protein"/>
    <property type="match status" value="1"/>
</dbReference>
<evidence type="ECO:0000256" key="4">
    <source>
        <dbReference type="ARBA" id="ARBA00023242"/>
    </source>
</evidence>
<protein>
    <submittedName>
        <fullName evidence="7">Uncharacterized protein</fullName>
    </submittedName>
</protein>
<dbReference type="EMBL" id="AOGT01001721">
    <property type="protein sequence ID" value="EMG47113.1"/>
    <property type="molecule type" value="Genomic_DNA"/>
</dbReference>
<comment type="subcellular location">
    <subcellularLocation>
        <location evidence="1">Nucleus</location>
        <location evidence="1">Nucleolus</location>
    </subcellularLocation>
</comment>
<dbReference type="InterPro" id="IPR015943">
    <property type="entry name" value="WD40/YVTN_repeat-like_dom_sf"/>
</dbReference>
<dbReference type="PROSITE" id="PS50294">
    <property type="entry name" value="WD_REPEATS_REGION"/>
    <property type="match status" value="1"/>
</dbReference>
<dbReference type="GO" id="GO:0006364">
    <property type="term" value="P:rRNA processing"/>
    <property type="evidence" value="ECO:0007669"/>
    <property type="project" value="TreeGrafter"/>
</dbReference>
<sequence length="426" mass="47540">MSSAKQDVPVPRAPTLPNKTTPEQRYWRSYINPQLIKENHPITSIEFNPTTNDFAISSSTKIQIFSSKTRQVIKTFSRFKDVVYGCNYRYDGKLLVASDASGLVSIYDSYQPRNLLVSLTPSSYPTHVAKFHPTIGNQLITGSDDRILRVYDISQTSKGPILAFDDTHHGDYIRSVNFVPNDPNLIITGCYDGKVRIWDTRDPSKVVTEFNQENPVEDILAISSNTLVSSGGPYVKIWDLNRMDQIHQLNNFNKSTTSLSTTGMNSLIVGSLDSTVKIFDYNSINWNVQFGWKFGNGVLACKVSPNMSNSKSHHLVTGLTSGLISIRTKKSEPKVKQGVKTEVSNSYARLMKGKDYGGDEEDHVINNSKYTTGKPNKSVSELMSSYKKYLGANGSLDDIKPHELNQEIIQCKKAQEICGMLELLGV</sequence>
<dbReference type="InterPro" id="IPR019775">
    <property type="entry name" value="WD40_repeat_CS"/>
</dbReference>
<evidence type="ECO:0000313" key="7">
    <source>
        <dbReference type="EMBL" id="EMG47113.1"/>
    </source>
</evidence>
<keyword evidence="8" id="KW-1185">Reference proteome</keyword>
<evidence type="ECO:0000256" key="1">
    <source>
        <dbReference type="ARBA" id="ARBA00004604"/>
    </source>
</evidence>
<dbReference type="OrthoDB" id="431715at2759"/>
<dbReference type="STRING" id="1245528.M3J523"/>
<accession>M3J523</accession>
<dbReference type="PROSITE" id="PS50082">
    <property type="entry name" value="WD_REPEATS_2"/>
    <property type="match status" value="1"/>
</dbReference>
<dbReference type="PANTHER" id="PTHR19924">
    <property type="entry name" value="UTP15 U3 SMALL NUCLEOLAR RNA-ASSOCIATED PROTEIN 15 FAMILY MEMBER"/>
    <property type="match status" value="1"/>
</dbReference>
<evidence type="ECO:0000256" key="6">
    <source>
        <dbReference type="SAM" id="MobiDB-lite"/>
    </source>
</evidence>
<dbReference type="Proteomes" id="UP000011777">
    <property type="component" value="Unassembled WGS sequence"/>
</dbReference>
<dbReference type="OMA" id="CEHPVES"/>
<dbReference type="SUPFAM" id="SSF50978">
    <property type="entry name" value="WD40 repeat-like"/>
    <property type="match status" value="1"/>
</dbReference>
<dbReference type="HOGENOM" id="CLU_021102_0_0_1"/>
<keyword evidence="2 5" id="KW-0853">WD repeat</keyword>
<name>M3J523_CANMX</name>
<feature type="repeat" description="WD" evidence="5">
    <location>
        <begin position="166"/>
        <end position="208"/>
    </location>
</feature>
<evidence type="ECO:0000256" key="3">
    <source>
        <dbReference type="ARBA" id="ARBA00022737"/>
    </source>
</evidence>
<evidence type="ECO:0000256" key="2">
    <source>
        <dbReference type="ARBA" id="ARBA00022574"/>
    </source>
</evidence>
<keyword evidence="4" id="KW-0539">Nucleus</keyword>